<evidence type="ECO:0000313" key="3">
    <source>
        <dbReference type="Proteomes" id="UP000006468"/>
    </source>
</evidence>
<keyword evidence="1" id="KW-0732">Signal</keyword>
<name>D5QC70_NOVHA</name>
<evidence type="ECO:0000313" key="2">
    <source>
        <dbReference type="EMBL" id="EFG85372.1"/>
    </source>
</evidence>
<evidence type="ECO:0000256" key="1">
    <source>
        <dbReference type="SAM" id="SignalP"/>
    </source>
</evidence>
<dbReference type="HOGENOM" id="CLU_090296_0_0_5"/>
<dbReference type="Proteomes" id="UP000006468">
    <property type="component" value="Chromosome"/>
</dbReference>
<feature type="signal peptide" evidence="1">
    <location>
        <begin position="1"/>
        <end position="28"/>
    </location>
</feature>
<dbReference type="EMBL" id="ADTV01000008">
    <property type="protein sequence ID" value="EFG85372.1"/>
    <property type="molecule type" value="Genomic_DNA"/>
</dbReference>
<dbReference type="AlphaFoldDB" id="D5QC70"/>
<gene>
    <name evidence="2" type="ORF">GXY_03603</name>
</gene>
<sequence>MDQPAMTFRTYFLVAALSLSLPVLPAMAQQAPAGQQPTSEQQAMMMHDITAAAQYRLPNNFFTVMIPTIKEIKARNVTPPESGNLSLSQTIERTAQMERLMPILREHGLSASDFVMGITTFGMTTALMHQQAPKGAPALNPANVKLINAHPQETETMIQEMGGQLSQP</sequence>
<comment type="caution">
    <text evidence="2">The sequence shown here is derived from an EMBL/GenBank/DDBJ whole genome shotgun (WGS) entry which is preliminary data.</text>
</comment>
<reference evidence="2 3" key="1">
    <citation type="journal article" date="2010" name="J. Bacteriol.">
        <title>Genome sequence of a cellulose-producing bacterium, Gluconacetobacter hansenii ATCC 23769.</title>
        <authorList>
            <person name="Iyer P.R."/>
            <person name="Geib S.M."/>
            <person name="Catchmark J."/>
            <person name="Kao T.H."/>
            <person name="Tien M."/>
        </authorList>
    </citation>
    <scope>NUCLEOTIDE SEQUENCE [LARGE SCALE GENOMIC DNA]</scope>
    <source>
        <strain evidence="2 3">ATCC 23769</strain>
    </source>
</reference>
<accession>D5QC70</accession>
<feature type="chain" id="PRO_5003075656" evidence="1">
    <location>
        <begin position="29"/>
        <end position="168"/>
    </location>
</feature>
<proteinExistence type="predicted"/>
<organism evidence="2 3">
    <name type="scientific">Novacetimonas hansenii ATCC 23769</name>
    <dbReference type="NCBI Taxonomy" id="714995"/>
    <lineage>
        <taxon>Bacteria</taxon>
        <taxon>Pseudomonadati</taxon>
        <taxon>Pseudomonadota</taxon>
        <taxon>Alphaproteobacteria</taxon>
        <taxon>Acetobacterales</taxon>
        <taxon>Acetobacteraceae</taxon>
        <taxon>Novacetimonas</taxon>
    </lineage>
</organism>
<protein>
    <submittedName>
        <fullName evidence="2">Uncharacterized protein</fullName>
    </submittedName>
</protein>